<sequence length="397" mass="45433">MLHHFSHLSPPWQHLPQLDFHRLLQRLYRDHHGVACSFKIERLLLKKTLKHFTLQEVNGVTQVPIDLIMQGCNEWSDYVVGFFIEQRLSFPYVKNIFQQRWKDKGSFEIIVDKDLFYFKFSSNEARQAVLEEGPIFIGGRCFIISPWTRSVEKQRAMDEATKQKKRIDYARLCIEVNVSAKLPNSFTVELALGDERIISFEYPWISKRCEKCQKFGHETEKCLGDANSKRLNTTNRSGKMSRLNTIHSTGLDANNVTNSQEGRQNERMTPNANVSYENAMRNIVSYAGNGNGEDVNRRIWRVRSRPSALSDGAGKGCIRNDRSKEIREQPTGTIVQYEPNSQSNGAQGNGIEIEELNTGVHETGTDPSIGLQLVLYVPAEITTPINQEVENYKHTNP</sequence>
<dbReference type="PANTHER" id="PTHR31286:SF180">
    <property type="entry name" value="OS10G0362600 PROTEIN"/>
    <property type="match status" value="1"/>
</dbReference>
<comment type="caution">
    <text evidence="2">The sequence shown here is derived from an EMBL/GenBank/DDBJ whole genome shotgun (WGS) entry which is preliminary data.</text>
</comment>
<dbReference type="InterPro" id="IPR025558">
    <property type="entry name" value="DUF4283"/>
</dbReference>
<evidence type="ECO:0000313" key="2">
    <source>
        <dbReference type="EMBL" id="KAF9590443.1"/>
    </source>
</evidence>
<dbReference type="InterPro" id="IPR040256">
    <property type="entry name" value="At4g02000-like"/>
</dbReference>
<gene>
    <name evidence="2" type="ORF">IFM89_035278</name>
</gene>
<dbReference type="PANTHER" id="PTHR31286">
    <property type="entry name" value="GLYCINE-RICH CELL WALL STRUCTURAL PROTEIN 1.8-LIKE"/>
    <property type="match status" value="1"/>
</dbReference>
<name>A0A835H4C7_9MAGN</name>
<evidence type="ECO:0000259" key="1">
    <source>
        <dbReference type="Pfam" id="PF14111"/>
    </source>
</evidence>
<protein>
    <recommendedName>
        <fullName evidence="1">DUF4283 domain-containing protein</fullName>
    </recommendedName>
</protein>
<evidence type="ECO:0000313" key="3">
    <source>
        <dbReference type="Proteomes" id="UP000631114"/>
    </source>
</evidence>
<dbReference type="Proteomes" id="UP000631114">
    <property type="component" value="Unassembled WGS sequence"/>
</dbReference>
<dbReference type="Pfam" id="PF14111">
    <property type="entry name" value="DUF4283"/>
    <property type="match status" value="1"/>
</dbReference>
<reference evidence="2 3" key="1">
    <citation type="submission" date="2020-10" db="EMBL/GenBank/DDBJ databases">
        <title>The Coptis chinensis genome and diversification of protoberbering-type alkaloids.</title>
        <authorList>
            <person name="Wang B."/>
            <person name="Shu S."/>
            <person name="Song C."/>
            <person name="Liu Y."/>
        </authorList>
    </citation>
    <scope>NUCLEOTIDE SEQUENCE [LARGE SCALE GENOMIC DNA]</scope>
    <source>
        <strain evidence="2">HL-2020</strain>
        <tissue evidence="2">Leaf</tissue>
    </source>
</reference>
<organism evidence="2 3">
    <name type="scientific">Coptis chinensis</name>
    <dbReference type="NCBI Taxonomy" id="261450"/>
    <lineage>
        <taxon>Eukaryota</taxon>
        <taxon>Viridiplantae</taxon>
        <taxon>Streptophyta</taxon>
        <taxon>Embryophyta</taxon>
        <taxon>Tracheophyta</taxon>
        <taxon>Spermatophyta</taxon>
        <taxon>Magnoliopsida</taxon>
        <taxon>Ranunculales</taxon>
        <taxon>Ranunculaceae</taxon>
        <taxon>Coptidoideae</taxon>
        <taxon>Coptis</taxon>
    </lineage>
</organism>
<accession>A0A835H4C7</accession>
<feature type="domain" description="DUF4283" evidence="1">
    <location>
        <begin position="72"/>
        <end position="150"/>
    </location>
</feature>
<proteinExistence type="predicted"/>
<dbReference type="OrthoDB" id="1939300at2759"/>
<keyword evidence="3" id="KW-1185">Reference proteome</keyword>
<dbReference type="AlphaFoldDB" id="A0A835H4C7"/>
<dbReference type="EMBL" id="JADFTS010000009">
    <property type="protein sequence ID" value="KAF9590443.1"/>
    <property type="molecule type" value="Genomic_DNA"/>
</dbReference>